<feature type="compositionally biased region" description="Polar residues" evidence="2">
    <location>
        <begin position="1337"/>
        <end position="1348"/>
    </location>
</feature>
<dbReference type="PANTHER" id="PTHR16166:SF93">
    <property type="entry name" value="INTERMEMBRANE LIPID TRANSFER PROTEIN VPS13"/>
    <property type="match status" value="1"/>
</dbReference>
<dbReference type="Proteomes" id="UP000722791">
    <property type="component" value="Unassembled WGS sequence"/>
</dbReference>
<accession>A0A8J4D8A2</accession>
<feature type="region of interest" description="Disordered" evidence="2">
    <location>
        <begin position="490"/>
        <end position="509"/>
    </location>
</feature>
<feature type="domain" description="Vacuolar protein sorting-associated protein 13 VPS13 adaptor binding" evidence="3">
    <location>
        <begin position="953"/>
        <end position="1104"/>
    </location>
</feature>
<organism evidence="5 6">
    <name type="scientific">Volvox reticuliferus</name>
    <dbReference type="NCBI Taxonomy" id="1737510"/>
    <lineage>
        <taxon>Eukaryota</taxon>
        <taxon>Viridiplantae</taxon>
        <taxon>Chlorophyta</taxon>
        <taxon>core chlorophytes</taxon>
        <taxon>Chlorophyceae</taxon>
        <taxon>CS clade</taxon>
        <taxon>Chlamydomonadales</taxon>
        <taxon>Volvocaceae</taxon>
        <taxon>Volvox</taxon>
    </lineage>
</organism>
<dbReference type="EMBL" id="BNCQ01000004">
    <property type="protein sequence ID" value="GIL97100.1"/>
    <property type="molecule type" value="Genomic_DNA"/>
</dbReference>
<comment type="caution">
    <text evidence="5">The sequence shown here is derived from an EMBL/GenBank/DDBJ whole genome shotgun (WGS) entry which is preliminary data.</text>
</comment>
<evidence type="ECO:0000313" key="6">
    <source>
        <dbReference type="Proteomes" id="UP000722791"/>
    </source>
</evidence>
<feature type="region of interest" description="Disordered" evidence="2">
    <location>
        <begin position="1878"/>
        <end position="1908"/>
    </location>
</feature>
<dbReference type="Pfam" id="PF25037">
    <property type="entry name" value="VPS13_C"/>
    <property type="match status" value="1"/>
</dbReference>
<evidence type="ECO:0008006" key="7">
    <source>
        <dbReference type="Google" id="ProtNLM"/>
    </source>
</evidence>
<feature type="compositionally biased region" description="Low complexity" evidence="2">
    <location>
        <begin position="1360"/>
        <end position="1380"/>
    </location>
</feature>
<feature type="compositionally biased region" description="Low complexity" evidence="2">
    <location>
        <begin position="1390"/>
        <end position="1403"/>
    </location>
</feature>
<evidence type="ECO:0000259" key="3">
    <source>
        <dbReference type="Pfam" id="PF25036"/>
    </source>
</evidence>
<feature type="region of interest" description="Disordered" evidence="2">
    <location>
        <begin position="2113"/>
        <end position="2134"/>
    </location>
</feature>
<dbReference type="GO" id="GO:0045053">
    <property type="term" value="P:protein retention in Golgi apparatus"/>
    <property type="evidence" value="ECO:0007669"/>
    <property type="project" value="TreeGrafter"/>
</dbReference>
<feature type="compositionally biased region" description="Polar residues" evidence="2">
    <location>
        <begin position="695"/>
        <end position="706"/>
    </location>
</feature>
<dbReference type="InterPro" id="IPR026847">
    <property type="entry name" value="VPS13"/>
</dbReference>
<feature type="region of interest" description="Disordered" evidence="2">
    <location>
        <begin position="1323"/>
        <end position="1408"/>
    </location>
</feature>
<feature type="compositionally biased region" description="Low complexity" evidence="2">
    <location>
        <begin position="2223"/>
        <end position="2234"/>
    </location>
</feature>
<evidence type="ECO:0000259" key="4">
    <source>
        <dbReference type="Pfam" id="PF25037"/>
    </source>
</evidence>
<dbReference type="InterPro" id="IPR009543">
    <property type="entry name" value="VPS13_VAB"/>
</dbReference>
<reference evidence="5" key="1">
    <citation type="journal article" date="2021" name="Proc. Natl. Acad. Sci. U.S.A.">
        <title>Three genomes in the algal genus Volvox reveal the fate of a haploid sex-determining region after a transition to homothallism.</title>
        <authorList>
            <person name="Yamamoto K."/>
            <person name="Hamaji T."/>
            <person name="Kawai-Toyooka H."/>
            <person name="Matsuzaki R."/>
            <person name="Takahashi F."/>
            <person name="Nishimura Y."/>
            <person name="Kawachi M."/>
            <person name="Noguchi H."/>
            <person name="Minakuchi Y."/>
            <person name="Umen J.G."/>
            <person name="Toyoda A."/>
            <person name="Nozaki H."/>
        </authorList>
    </citation>
    <scope>NUCLEOTIDE SEQUENCE</scope>
    <source>
        <strain evidence="5">NIES-3785</strain>
    </source>
</reference>
<feature type="non-terminal residue" evidence="5">
    <location>
        <position position="1"/>
    </location>
</feature>
<feature type="region of interest" description="Disordered" evidence="2">
    <location>
        <begin position="1542"/>
        <end position="1567"/>
    </location>
</feature>
<protein>
    <recommendedName>
        <fullName evidence="7">Vacuolar protein sorting-associated protein 13 DH-like domain-containing protein</fullName>
    </recommendedName>
</protein>
<dbReference type="Pfam" id="PF25036">
    <property type="entry name" value="VPS13_VAB"/>
    <property type="match status" value="1"/>
</dbReference>
<evidence type="ECO:0000256" key="2">
    <source>
        <dbReference type="SAM" id="MobiDB-lite"/>
    </source>
</evidence>
<feature type="region of interest" description="Disordered" evidence="2">
    <location>
        <begin position="678"/>
        <end position="813"/>
    </location>
</feature>
<sequence length="2385" mass="243593">ISCSAAPPARYYFSLPPAAAAPQAAAARAAAAVAAAPPPGLRLVCDVRPHFLCSRRLELRSNVRLRNESGLWISVGDWAAVAGFGSDGGSGAQVLQHTLAPGGSTWLSTSLLQQSPAVLAVRTASPMAFEDEDVPTPDAHLAGVPEDSAGSSRSTGRTGLRFRSVGGSHSTGIAEHGLMKAQAATTCSSRASIQRPWSDWSIPIDLTSMLFDAVSQGLDNFAAGGGTAKRLGVARRVHCSLPSVRLPAGDAAAAADAGPTCHLIVHLAPVAAAAGGSGGGGGAVSQRPEWELVVMAPVVLRNDLPVPARFALQTYISGGNSAAAAAAPTVGPLPAPDLREFLPALASLHLHSFPAHRLVCVACRPVGYAWSSTQQVNCLLDGSAGSGDGFVPLHPGLEQPAAGGMGSGALVPRSEAALLIRPTQAGLQDLMLVLRTWQHSPTGQLRLELSCPVWIYNCTGLPVQLRPTARLVLPQGRPALVAAGGAASVAPTAGSASPPSPGLATGGGGSDSWDAAWVPPCMSLGGAPTLAAAAGPCTSQLAALQVAAGLFVAQTGRGAQASHSGHVDFAAVTRDAMSASGGGGVGAMTTNARSSSSVRSHCSIGGHTIASSGPNLGVGGGIAGGRGGRSSSGGGGGSGFGSTGLLVALAECGGSIAGDSVGGACSYGGLDDRGMQNGRGLAPDLFEVSPRTRHNGSSGIQGSTEAPVSGSFGSLGPDGAATNTSPVQMHAHAPTTRLTHPPQPPVEQHSSIDQMNPTRPAAKYDTSRAAPSSAEYSARHGVSFHTSSNLSRPQHDCFQPGGEAAGPSTASPPSTILPSACEFAYSRTDSPFNASGGGAIDARRSQALQPCMYGSMPVGVGQLELCVWHGGSGGWSPPIWPDVDGSPQCITLPCPLPDSDGGISPGGTAMSAVGAKGTGGGSRPAFHVVSRLAHVTLPTAAAGGGAVRSAALHLLPRYVVHNGLSAAVQVRQQGTSHTASLGLGERRPVHWADINLPLKLQIRIQDPGWSWSGGVAVDAVDPGDLFVKIRHRNRAETQLVRVDVSLSPAGSMLLSLSHHHTDFAPYRIDNCSGEALHVQQVGCLDQEDVIRPYACLPYTWDEHTAPQRVLVSLPGRRRLGEYELEKVGLSQSVSVVASQTGGHGRKILLITITADGPTRVLKVVDTGVHPAGALSSTGAIRTSTASPPKRRITSSRVGRGIVSSVDAASEIMGEEWQVEVSAALAGAAVSVVSEQAEVLYALAQGLHGTLLLGPAKVSASAVLQHVRWDNCLRFAVFPIVLYSPVGRSMFNTATMLPVPAPPSVVPPSGIETGIAVGPEAVTATAGHNGRGSPLGPQVNTAPHSNNALTLPGAPLSPRRSTSASTQHTTTAATGSPTASSDGGGGGGAKAHGSSAGAGRASGPPSTPPALAGRVVVWRNRPGGVTCVQYASVTAAPLAINIEETHLREVLRLAAQFSAAAAAVAASPAAALWEDSNCTIGTQSAAPAAAQSHREQSVPYVPDLSLLRPASPSLPGCSNQGFGSVGGGGSSTASAYAATGGAEAFPGDRGGDFTKRHPRAGRLSGAVGASSLPGAASGLAARSLLHVANAPGPTSPQAGGGGGDGRHSFIRHGATDPDNLRHQILTRSSKYVDRGAAAAPVDATGADGVPGPALRSRRIYIEELHIGEIRISASFAPRPYGGGGADATAAAADVNDGPEVDGDGYAPATVFGLPDVAADGDGGSGGLMDSAVRLAVSLAHLEGAWVLLRPLDMRYTLMRSEALVQNVCRHYMSCAMLELIKVVGSLDIFGDVVRLLQGLGLGVWHLISMPVAGALRGDMRKFAAGLAGGVGNMVRSVTYAASNSIVKASRRARTTLANLAPEPLLQPAGDGLNRRAVGTGMRSGRSRIDGTGPSGDSSDGGGGQIIPYGRRVSGGGAGGHAATGQRDLLLSIWEGYAAILQRVATEASRLSPAGTARELLMGSLGALALPSMAVLQIVEVTAASMRAAVSPRHGHGHGYGRNSAVRPRIPRYVDPAAPLQRYCWLEAMCRLLQREVRGGAFAEEVYMGGVQISDSNFAVVTRRHLLVASPRQLPPSTEWRAAHPSDLVVSLVLPLEGLVMVSTSNAAANSRRNWMPQLRPDGRGNSGGDNSETFGSAYKITQSSGAADGDDGNGGRMVCISHLQLEECPLRHHHRHYRRHHALSDHTIEHGMLRLKTPPPALPPQQLQQQPVGIAAALRAHMPSTGGTSGATASGHSDPARGIGNAASGTGSTGWTGHLFRLSSESGGPLLSLRYRQAMTAASGGGAAAHGAFVPVAHSAHIPTAASLRGVRVLGHGIREGSLAEEEEDEEAEDAQRTLPPSPWLCVTTLELSTKADAMRLVSLLEEVRRWYESQRGTGGCRMIGF</sequence>
<evidence type="ECO:0000256" key="1">
    <source>
        <dbReference type="ARBA" id="ARBA00006545"/>
    </source>
</evidence>
<feature type="region of interest" description="Disordered" evidence="2">
    <location>
        <begin position="1587"/>
        <end position="1615"/>
    </location>
</feature>
<feature type="region of interest" description="Disordered" evidence="2">
    <location>
        <begin position="133"/>
        <end position="166"/>
    </location>
</feature>
<evidence type="ECO:0000313" key="5">
    <source>
        <dbReference type="EMBL" id="GIL97100.1"/>
    </source>
</evidence>
<feature type="region of interest" description="Disordered" evidence="2">
    <location>
        <begin position="2221"/>
        <end position="2248"/>
    </location>
</feature>
<dbReference type="PANTHER" id="PTHR16166">
    <property type="entry name" value="VACUOLAR PROTEIN SORTING-ASSOCIATED PROTEIN VPS13"/>
    <property type="match status" value="1"/>
</dbReference>
<name>A0A8J4D8A2_9CHLO</name>
<feature type="compositionally biased region" description="Low complexity" evidence="2">
    <location>
        <begin position="150"/>
        <end position="164"/>
    </location>
</feature>
<gene>
    <name evidence="5" type="ORF">Vretimale_2847</name>
</gene>
<proteinExistence type="inferred from homology"/>
<feature type="domain" description="Intermembrane lipid transfer protein VPS13-like C-terminal" evidence="4">
    <location>
        <begin position="2007"/>
        <end position="2079"/>
    </location>
</feature>
<comment type="similarity">
    <text evidence="1">Belongs to the VPS13 family.</text>
</comment>
<feature type="compositionally biased region" description="Polar residues" evidence="2">
    <location>
        <begin position="748"/>
        <end position="757"/>
    </location>
</feature>
<dbReference type="InterPro" id="IPR056748">
    <property type="entry name" value="VPS13-like_C"/>
</dbReference>
<dbReference type="GO" id="GO:0006623">
    <property type="term" value="P:protein targeting to vacuole"/>
    <property type="evidence" value="ECO:0007669"/>
    <property type="project" value="TreeGrafter"/>
</dbReference>